<dbReference type="GO" id="GO:0005634">
    <property type="term" value="C:nucleus"/>
    <property type="evidence" value="ECO:0007669"/>
    <property type="project" value="UniProtKB-SubCell"/>
</dbReference>
<evidence type="ECO:0000259" key="7">
    <source>
        <dbReference type="PROSITE" id="PS51032"/>
    </source>
</evidence>
<keyword evidence="5" id="KW-0539">Nucleus</keyword>
<feature type="domain" description="AP2/ERF" evidence="7">
    <location>
        <begin position="105"/>
        <end position="163"/>
    </location>
</feature>
<organism evidence="8 9">
    <name type="scientific">Abrus precatorius</name>
    <name type="common">Indian licorice</name>
    <name type="synonym">Glycine abrus</name>
    <dbReference type="NCBI Taxonomy" id="3816"/>
    <lineage>
        <taxon>Eukaryota</taxon>
        <taxon>Viridiplantae</taxon>
        <taxon>Streptophyta</taxon>
        <taxon>Embryophyta</taxon>
        <taxon>Tracheophyta</taxon>
        <taxon>Spermatophyta</taxon>
        <taxon>Magnoliopsida</taxon>
        <taxon>eudicotyledons</taxon>
        <taxon>Gunneridae</taxon>
        <taxon>Pentapetalae</taxon>
        <taxon>rosids</taxon>
        <taxon>fabids</taxon>
        <taxon>Fabales</taxon>
        <taxon>Fabaceae</taxon>
        <taxon>Papilionoideae</taxon>
        <taxon>50 kb inversion clade</taxon>
        <taxon>NPAAA clade</taxon>
        <taxon>indigoferoid/millettioid clade</taxon>
        <taxon>Abreae</taxon>
        <taxon>Abrus</taxon>
    </lineage>
</organism>
<evidence type="ECO:0000256" key="2">
    <source>
        <dbReference type="ARBA" id="ARBA00023015"/>
    </source>
</evidence>
<protein>
    <submittedName>
        <fullName evidence="9">Ethylene-responsive transcription factor ERF118-like</fullName>
    </submittedName>
</protein>
<dbReference type="GO" id="GO:0003700">
    <property type="term" value="F:DNA-binding transcription factor activity"/>
    <property type="evidence" value="ECO:0007669"/>
    <property type="project" value="InterPro"/>
</dbReference>
<name>A0A8B8M302_ABRPR</name>
<feature type="region of interest" description="Disordered" evidence="6">
    <location>
        <begin position="36"/>
        <end position="58"/>
    </location>
</feature>
<dbReference type="InterPro" id="IPR016177">
    <property type="entry name" value="DNA-bd_dom_sf"/>
</dbReference>
<proteinExistence type="predicted"/>
<keyword evidence="2" id="KW-0805">Transcription regulation</keyword>
<dbReference type="GO" id="GO:0003677">
    <property type="term" value="F:DNA binding"/>
    <property type="evidence" value="ECO:0007669"/>
    <property type="project" value="UniProtKB-KW"/>
</dbReference>
<keyword evidence="3" id="KW-0238">DNA-binding</keyword>
<dbReference type="PRINTS" id="PR00367">
    <property type="entry name" value="ETHRSPELEMNT"/>
</dbReference>
<dbReference type="OrthoDB" id="1917565at2759"/>
<reference evidence="9" key="2">
    <citation type="submission" date="2025-08" db="UniProtKB">
        <authorList>
            <consortium name="RefSeq"/>
        </authorList>
    </citation>
    <scope>IDENTIFICATION</scope>
    <source>
        <tissue evidence="9">Young leaves</tissue>
    </source>
</reference>
<dbReference type="SUPFAM" id="SSF54171">
    <property type="entry name" value="DNA-binding domain"/>
    <property type="match status" value="1"/>
</dbReference>
<evidence type="ECO:0000256" key="6">
    <source>
        <dbReference type="SAM" id="MobiDB-lite"/>
    </source>
</evidence>
<dbReference type="CDD" id="cd00018">
    <property type="entry name" value="AP2"/>
    <property type="match status" value="1"/>
</dbReference>
<evidence type="ECO:0000313" key="9">
    <source>
        <dbReference type="RefSeq" id="XP_027361569.1"/>
    </source>
</evidence>
<reference evidence="8" key="1">
    <citation type="journal article" date="2019" name="Toxins">
        <title>Detection of Abrin-Like and Prepropulchellin-Like Toxin Genes and Transcripts Using Whole Genome Sequencing and Full-Length Transcript Sequencing of Abrus precatorius.</title>
        <authorList>
            <person name="Hovde B.T."/>
            <person name="Daligault H.E."/>
            <person name="Hanschen E.R."/>
            <person name="Kunde Y.A."/>
            <person name="Johnson M.B."/>
            <person name="Starkenburg S.R."/>
            <person name="Johnson S.L."/>
        </authorList>
    </citation>
    <scope>NUCLEOTIDE SEQUENCE [LARGE SCALE GENOMIC DNA]</scope>
</reference>
<keyword evidence="4" id="KW-0804">Transcription</keyword>
<dbReference type="AlphaFoldDB" id="A0A8B8M302"/>
<evidence type="ECO:0000256" key="3">
    <source>
        <dbReference type="ARBA" id="ARBA00023125"/>
    </source>
</evidence>
<evidence type="ECO:0000256" key="1">
    <source>
        <dbReference type="ARBA" id="ARBA00004123"/>
    </source>
</evidence>
<evidence type="ECO:0000313" key="8">
    <source>
        <dbReference type="Proteomes" id="UP000694853"/>
    </source>
</evidence>
<dbReference type="GeneID" id="113869446"/>
<dbReference type="KEGG" id="aprc:113869446"/>
<dbReference type="InterPro" id="IPR001471">
    <property type="entry name" value="AP2/ERF_dom"/>
</dbReference>
<dbReference type="RefSeq" id="XP_027361569.1">
    <property type="nucleotide sequence ID" value="XM_027505768.1"/>
</dbReference>
<keyword evidence="8" id="KW-1185">Reference proteome</keyword>
<evidence type="ECO:0000256" key="4">
    <source>
        <dbReference type="ARBA" id="ARBA00023163"/>
    </source>
</evidence>
<dbReference type="PANTHER" id="PTHR31194">
    <property type="entry name" value="SHN SHINE , DNA BINDING / TRANSCRIPTION FACTOR"/>
    <property type="match status" value="1"/>
</dbReference>
<comment type="subcellular location">
    <subcellularLocation>
        <location evidence="1">Nucleus</location>
    </subcellularLocation>
</comment>
<sequence>MLEPLNQSTKKLKKLKHKCNPCHESKMIRKLRIIWEDPDATDPSSDEDEGVENSKKMKRTVRELPLPLVSVDTVTAHEASAESSSNDGLNKIAKTPSMKRQSCGKYKGVRMRKWGKWAAEIRDPFRGARLWLGTFNTAEEASQAYETKRLEFEAMAKALSDVKSNKNSNHNDVVSVENMDAQEKNNTSDYCVSSGAASVSDSKSVTLDDSESGVLSHTSPYSERELEASASNLIRGAKILSNEVVETSDLVAEFAELEIPDLSVLNVPSPSADWLVFDGFEQSYDDDLGGLEDIQICGFDDNGHSELPDFDFDDFGADEFAGWIEEPLNIPCV</sequence>
<dbReference type="PROSITE" id="PS51032">
    <property type="entry name" value="AP2_ERF"/>
    <property type="match status" value="1"/>
</dbReference>
<dbReference type="PANTHER" id="PTHR31194:SF62">
    <property type="entry name" value="ETHYLENE-RESPONSIVE TRANSCRIPTION FACTOR ERF118"/>
    <property type="match status" value="1"/>
</dbReference>
<evidence type="ECO:0000256" key="5">
    <source>
        <dbReference type="ARBA" id="ARBA00023242"/>
    </source>
</evidence>
<dbReference type="InterPro" id="IPR050913">
    <property type="entry name" value="AP2/ERF_ERF"/>
</dbReference>
<dbReference type="Proteomes" id="UP000694853">
    <property type="component" value="Unplaced"/>
</dbReference>
<accession>A0A8B8M302</accession>
<dbReference type="Gene3D" id="3.30.730.10">
    <property type="entry name" value="AP2/ERF domain"/>
    <property type="match status" value="1"/>
</dbReference>
<gene>
    <name evidence="9" type="primary">LOC113869446</name>
</gene>
<dbReference type="Pfam" id="PF00847">
    <property type="entry name" value="AP2"/>
    <property type="match status" value="1"/>
</dbReference>
<dbReference type="SMART" id="SM00380">
    <property type="entry name" value="AP2"/>
    <property type="match status" value="1"/>
</dbReference>
<dbReference type="InterPro" id="IPR036955">
    <property type="entry name" value="AP2/ERF_dom_sf"/>
</dbReference>
<feature type="compositionally biased region" description="Acidic residues" evidence="6">
    <location>
        <begin position="36"/>
        <end position="51"/>
    </location>
</feature>